<dbReference type="STRING" id="400727.A0A2T7NT27"/>
<dbReference type="InterPro" id="IPR019346">
    <property type="entry name" value="Ribosomal_mL42"/>
</dbReference>
<gene>
    <name evidence="2" type="ORF">C0Q70_14790</name>
</gene>
<feature type="compositionally biased region" description="Basic and acidic residues" evidence="1">
    <location>
        <begin position="51"/>
        <end position="69"/>
    </location>
</feature>
<accession>A0A2T7NT27</accession>
<comment type="caution">
    <text evidence="2">The sequence shown here is derived from an EMBL/GenBank/DDBJ whole genome shotgun (WGS) entry which is preliminary data.</text>
</comment>
<feature type="region of interest" description="Disordered" evidence="1">
    <location>
        <begin position="27"/>
        <end position="69"/>
    </location>
</feature>
<evidence type="ECO:0000313" key="2">
    <source>
        <dbReference type="EMBL" id="PVD24312.1"/>
    </source>
</evidence>
<dbReference type="Proteomes" id="UP000245119">
    <property type="component" value="Linkage Group LG9"/>
</dbReference>
<reference evidence="2 3" key="1">
    <citation type="submission" date="2018-04" db="EMBL/GenBank/DDBJ databases">
        <title>The genome of golden apple snail Pomacea canaliculata provides insight into stress tolerance and invasive adaptation.</title>
        <authorList>
            <person name="Liu C."/>
            <person name="Liu B."/>
            <person name="Ren Y."/>
            <person name="Zhang Y."/>
            <person name="Wang H."/>
            <person name="Li S."/>
            <person name="Jiang F."/>
            <person name="Yin L."/>
            <person name="Zhang G."/>
            <person name="Qian W."/>
            <person name="Fan W."/>
        </authorList>
    </citation>
    <scope>NUCLEOTIDE SEQUENCE [LARGE SCALE GENOMIC DNA]</scope>
    <source>
        <strain evidence="2">SZHN2017</strain>
        <tissue evidence="2">Muscle</tissue>
    </source>
</reference>
<dbReference type="AlphaFoldDB" id="A0A2T7NT27"/>
<dbReference type="EMBL" id="PZQS01000009">
    <property type="protein sequence ID" value="PVD24312.1"/>
    <property type="molecule type" value="Genomic_DNA"/>
</dbReference>
<protein>
    <submittedName>
        <fullName evidence="2">Uncharacterized protein</fullName>
    </submittedName>
</protein>
<name>A0A2T7NT27_POMCA</name>
<sequence length="69" mass="8033">MPREEGEAAQGETPLKVNFLVEEKLKMRPDGPTDNELSNMFFTTKHTWRPRPREDKLKPKNIPVDRDGL</sequence>
<feature type="compositionally biased region" description="Polar residues" evidence="1">
    <location>
        <begin position="35"/>
        <end position="45"/>
    </location>
</feature>
<dbReference type="OrthoDB" id="1107506at2759"/>
<evidence type="ECO:0000256" key="1">
    <source>
        <dbReference type="SAM" id="MobiDB-lite"/>
    </source>
</evidence>
<dbReference type="Pfam" id="PF10210">
    <property type="entry name" value="MRP-S32"/>
    <property type="match status" value="1"/>
</dbReference>
<organism evidence="2 3">
    <name type="scientific">Pomacea canaliculata</name>
    <name type="common">Golden apple snail</name>
    <dbReference type="NCBI Taxonomy" id="400727"/>
    <lineage>
        <taxon>Eukaryota</taxon>
        <taxon>Metazoa</taxon>
        <taxon>Spiralia</taxon>
        <taxon>Lophotrochozoa</taxon>
        <taxon>Mollusca</taxon>
        <taxon>Gastropoda</taxon>
        <taxon>Caenogastropoda</taxon>
        <taxon>Architaenioglossa</taxon>
        <taxon>Ampullarioidea</taxon>
        <taxon>Ampullariidae</taxon>
        <taxon>Pomacea</taxon>
    </lineage>
</organism>
<evidence type="ECO:0000313" key="3">
    <source>
        <dbReference type="Proteomes" id="UP000245119"/>
    </source>
</evidence>
<proteinExistence type="predicted"/>
<keyword evidence="3" id="KW-1185">Reference proteome</keyword>